<feature type="coiled-coil region" evidence="1">
    <location>
        <begin position="94"/>
        <end position="159"/>
    </location>
</feature>
<sequence>MAKKARPSDERRAALKASELNKIPNISNLTPIQRYYALSLRLLKSFYLAADSNKLDEAYVFGLRFAKFSSEVLPTHDYYKVNQPEYVKLRKENKRDLKTVIDKLEEVVELMDLEELEKKEMKRREEEAMRLIKQREEEMRKEEEERAATQALLDRLNMLDNFGPVPTGYTEKKKNTDTKVEKENELDEFDEVEEDVSALPIGNLPLPIPMPIPQPSVQEGIEAPPPAYDSLGSLPPPPSYDALVQHEQNKMDYRQDSIMDLRPSSSRSLHGMVPSAPLSESDQGATNAKTFINPLQGPLMSASLADHGDVTNKTPKISFQMQKQHARQEYFQLRNKKKIEIFQLGTYQGKSTTRDSTNGCTVISPLVAVNHLRSEGCGISDMKIEQVINEIAPGILSRVRRKLGLSGHALIIPSDVHDFMVDEKILKQEMFVGVCGGNVLDRQHVGGLIDMLENGEETNPGSDSQEEKKDSTKKVAAALFFHEHVISILKVVLPDGSEWYDLVDSLPTRINDRLGATRTRCKDRQSLESLLYWYACDKFSPADTTYIDNNDWDDNMCDFDPRVFQGFVWKE</sequence>
<dbReference type="Gene3D" id="1.20.58.80">
    <property type="entry name" value="Phosphotransferase system, lactose/cellobiose-type IIA subunit"/>
    <property type="match status" value="1"/>
</dbReference>
<accession>A0AAD3H114</accession>
<dbReference type="Proteomes" id="UP001054902">
    <property type="component" value="Unassembled WGS sequence"/>
</dbReference>
<gene>
    <name evidence="3" type="ORF">CTEN210_02393</name>
</gene>
<dbReference type="AlphaFoldDB" id="A0AAD3H114"/>
<reference evidence="3 4" key="1">
    <citation type="journal article" date="2021" name="Sci. Rep.">
        <title>The genome of the diatom Chaetoceros tenuissimus carries an ancient integrated fragment of an extant virus.</title>
        <authorList>
            <person name="Hongo Y."/>
            <person name="Kimura K."/>
            <person name="Takaki Y."/>
            <person name="Yoshida Y."/>
            <person name="Baba S."/>
            <person name="Kobayashi G."/>
            <person name="Nagasaki K."/>
            <person name="Hano T."/>
            <person name="Tomaru Y."/>
        </authorList>
    </citation>
    <scope>NUCLEOTIDE SEQUENCE [LARGE SCALE GENOMIC DNA]</scope>
    <source>
        <strain evidence="3 4">NIES-3715</strain>
    </source>
</reference>
<evidence type="ECO:0008006" key="5">
    <source>
        <dbReference type="Google" id="ProtNLM"/>
    </source>
</evidence>
<evidence type="ECO:0000256" key="2">
    <source>
        <dbReference type="SAM" id="MobiDB-lite"/>
    </source>
</evidence>
<name>A0AAD3H114_9STRA</name>
<evidence type="ECO:0000313" key="4">
    <source>
        <dbReference type="Proteomes" id="UP001054902"/>
    </source>
</evidence>
<feature type="compositionally biased region" description="Basic and acidic residues" evidence="2">
    <location>
        <begin position="170"/>
        <end position="182"/>
    </location>
</feature>
<organism evidence="3 4">
    <name type="scientific">Chaetoceros tenuissimus</name>
    <dbReference type="NCBI Taxonomy" id="426638"/>
    <lineage>
        <taxon>Eukaryota</taxon>
        <taxon>Sar</taxon>
        <taxon>Stramenopiles</taxon>
        <taxon>Ochrophyta</taxon>
        <taxon>Bacillariophyta</taxon>
        <taxon>Coscinodiscophyceae</taxon>
        <taxon>Chaetocerotophycidae</taxon>
        <taxon>Chaetocerotales</taxon>
        <taxon>Chaetocerotaceae</taxon>
        <taxon>Chaetoceros</taxon>
    </lineage>
</organism>
<feature type="region of interest" description="Disordered" evidence="2">
    <location>
        <begin position="163"/>
        <end position="182"/>
    </location>
</feature>
<keyword evidence="4" id="KW-1185">Reference proteome</keyword>
<comment type="caution">
    <text evidence="3">The sequence shown here is derived from an EMBL/GenBank/DDBJ whole genome shotgun (WGS) entry which is preliminary data.</text>
</comment>
<dbReference type="EMBL" id="BLLK01000022">
    <property type="protein sequence ID" value="GFH45919.1"/>
    <property type="molecule type" value="Genomic_DNA"/>
</dbReference>
<keyword evidence="1" id="KW-0175">Coiled coil</keyword>
<evidence type="ECO:0000256" key="1">
    <source>
        <dbReference type="SAM" id="Coils"/>
    </source>
</evidence>
<proteinExistence type="predicted"/>
<evidence type="ECO:0000313" key="3">
    <source>
        <dbReference type="EMBL" id="GFH45919.1"/>
    </source>
</evidence>
<protein>
    <recommendedName>
        <fullName evidence="5">USP8 dimerisation domain-containing protein</fullName>
    </recommendedName>
</protein>